<dbReference type="CDD" id="cd20264">
    <property type="entry name" value="Complex1_LYR_LYRM4"/>
    <property type="match status" value="1"/>
</dbReference>
<name>A0AAD9NEA0_9ANNE</name>
<accession>A0AAD9NEA0</accession>
<dbReference type="Proteomes" id="UP001208570">
    <property type="component" value="Unassembled WGS sequence"/>
</dbReference>
<dbReference type="InterPro" id="IPR008011">
    <property type="entry name" value="Complex1_LYR_dom"/>
</dbReference>
<dbReference type="GO" id="GO:1990221">
    <property type="term" value="C:L-cysteine desulfurase complex"/>
    <property type="evidence" value="ECO:0007669"/>
    <property type="project" value="TreeGrafter"/>
</dbReference>
<proteinExistence type="inferred from homology"/>
<evidence type="ECO:0000259" key="2">
    <source>
        <dbReference type="Pfam" id="PF05347"/>
    </source>
</evidence>
<comment type="caution">
    <text evidence="3">The sequence shown here is derived from an EMBL/GenBank/DDBJ whole genome shotgun (WGS) entry which is preliminary data.</text>
</comment>
<protein>
    <recommendedName>
        <fullName evidence="2">Complex 1 LYR protein domain-containing protein</fullName>
    </recommendedName>
</protein>
<dbReference type="GO" id="GO:0016226">
    <property type="term" value="P:iron-sulfur cluster assembly"/>
    <property type="evidence" value="ECO:0007669"/>
    <property type="project" value="InterPro"/>
</dbReference>
<dbReference type="GO" id="GO:0005739">
    <property type="term" value="C:mitochondrion"/>
    <property type="evidence" value="ECO:0007669"/>
    <property type="project" value="TreeGrafter"/>
</dbReference>
<dbReference type="PANTHER" id="PTHR13166">
    <property type="entry name" value="PROTEIN C6ORF149"/>
    <property type="match status" value="1"/>
</dbReference>
<organism evidence="3 4">
    <name type="scientific">Paralvinella palmiformis</name>
    <dbReference type="NCBI Taxonomy" id="53620"/>
    <lineage>
        <taxon>Eukaryota</taxon>
        <taxon>Metazoa</taxon>
        <taxon>Spiralia</taxon>
        <taxon>Lophotrochozoa</taxon>
        <taxon>Annelida</taxon>
        <taxon>Polychaeta</taxon>
        <taxon>Sedentaria</taxon>
        <taxon>Canalipalpata</taxon>
        <taxon>Terebellida</taxon>
        <taxon>Terebelliformia</taxon>
        <taxon>Alvinellidae</taxon>
        <taxon>Paralvinella</taxon>
    </lineage>
</organism>
<dbReference type="InterPro" id="IPR045297">
    <property type="entry name" value="Complex1_LYR_LYRM4"/>
</dbReference>
<comment type="similarity">
    <text evidence="1">Belongs to the complex I LYR family.</text>
</comment>
<dbReference type="EMBL" id="JAODUP010000035">
    <property type="protein sequence ID" value="KAK2166795.1"/>
    <property type="molecule type" value="Genomic_DNA"/>
</dbReference>
<evidence type="ECO:0000313" key="3">
    <source>
        <dbReference type="EMBL" id="KAK2166795.1"/>
    </source>
</evidence>
<keyword evidence="4" id="KW-1185">Reference proteome</keyword>
<reference evidence="3" key="1">
    <citation type="journal article" date="2023" name="Mol. Biol. Evol.">
        <title>Third-Generation Sequencing Reveals the Adaptive Role of the Epigenome in Three Deep-Sea Polychaetes.</title>
        <authorList>
            <person name="Perez M."/>
            <person name="Aroh O."/>
            <person name="Sun Y."/>
            <person name="Lan Y."/>
            <person name="Juniper S.K."/>
            <person name="Young C.R."/>
            <person name="Angers B."/>
            <person name="Qian P.Y."/>
        </authorList>
    </citation>
    <scope>NUCLEOTIDE SEQUENCE</scope>
    <source>
        <strain evidence="3">P08H-3</strain>
    </source>
</reference>
<feature type="domain" description="Complex 1 LYR protein" evidence="2">
    <location>
        <begin position="6"/>
        <end position="62"/>
    </location>
</feature>
<evidence type="ECO:0000313" key="4">
    <source>
        <dbReference type="Proteomes" id="UP001208570"/>
    </source>
</evidence>
<dbReference type="Pfam" id="PF05347">
    <property type="entry name" value="Complex1_LYR"/>
    <property type="match status" value="1"/>
</dbReference>
<evidence type="ECO:0000256" key="1">
    <source>
        <dbReference type="ARBA" id="ARBA00009508"/>
    </source>
</evidence>
<dbReference type="AlphaFoldDB" id="A0AAD9NEA0"/>
<gene>
    <name evidence="3" type="ORF">LSH36_35g06053</name>
</gene>
<dbReference type="InterPro" id="IPR051522">
    <property type="entry name" value="ISC_assembly_LYR"/>
</dbReference>
<dbReference type="PANTHER" id="PTHR13166:SF7">
    <property type="entry name" value="LYR MOTIF-CONTAINING PROTEIN 4"/>
    <property type="match status" value="1"/>
</dbReference>
<sequence length="89" mass="10356">MTSRTKALSLYKALLRESRKFSNYNFRTYALRRVKDAFRENKVVTDQSKIGELLIFGEESLKIIQRQVTVGQLYGDLPVVLEKKIEQTS</sequence>